<dbReference type="InterPro" id="IPR029052">
    <property type="entry name" value="Metallo-depent_PP-like"/>
</dbReference>
<dbReference type="CDD" id="cd00840">
    <property type="entry name" value="MPP_Mre11_N"/>
    <property type="match status" value="1"/>
</dbReference>
<dbReference type="GeneID" id="56349552"/>
<evidence type="ECO:0000313" key="11">
    <source>
        <dbReference type="EMBL" id="KLV24769.1"/>
    </source>
</evidence>
<dbReference type="InterPro" id="IPR004593">
    <property type="entry name" value="SbcD"/>
</dbReference>
<keyword evidence="8" id="KW-0255">Endonuclease</keyword>
<evidence type="ECO:0000256" key="5">
    <source>
        <dbReference type="ARBA" id="ARBA00022801"/>
    </source>
</evidence>
<comment type="similarity">
    <text evidence="1 8">Belongs to the SbcD family.</text>
</comment>
<dbReference type="EMBL" id="LDPH01000019">
    <property type="protein sequence ID" value="KLV24769.1"/>
    <property type="molecule type" value="Genomic_DNA"/>
</dbReference>
<dbReference type="GO" id="GO:0006260">
    <property type="term" value="P:DNA replication"/>
    <property type="evidence" value="ECO:0007669"/>
    <property type="project" value="UniProtKB-KW"/>
</dbReference>
<proteinExistence type="inferred from homology"/>
<dbReference type="InterPro" id="IPR004843">
    <property type="entry name" value="Calcineurin-like_PHP"/>
</dbReference>
<evidence type="ECO:0000256" key="2">
    <source>
        <dbReference type="ARBA" id="ARBA00011322"/>
    </source>
</evidence>
<dbReference type="GO" id="GO:0008408">
    <property type="term" value="F:3'-5' exonuclease activity"/>
    <property type="evidence" value="ECO:0007669"/>
    <property type="project" value="InterPro"/>
</dbReference>
<comment type="function">
    <text evidence="8">SbcCD cleaves DNA hairpin structures. These structures can inhibit DNA replication and are intermediates in certain DNA recombination reactions. The complex acts as a 3'-&gt;5' double strand exonuclease that can open hairpins. It also has a 5' single-strand endonuclease activity.</text>
</comment>
<keyword evidence="5 8" id="KW-0378">Hydrolase</keyword>
<evidence type="ECO:0000313" key="12">
    <source>
        <dbReference type="Proteomes" id="UP000036045"/>
    </source>
</evidence>
<keyword evidence="8" id="KW-0235">DNA replication</keyword>
<dbReference type="NCBIfam" id="TIGR00619">
    <property type="entry name" value="sbcd"/>
    <property type="match status" value="1"/>
</dbReference>
<feature type="domain" description="Nuclease SbcCD subunit D C-terminal" evidence="10">
    <location>
        <begin position="262"/>
        <end position="355"/>
    </location>
</feature>
<dbReference type="InterPro" id="IPR026843">
    <property type="entry name" value="SbcD_C"/>
</dbReference>
<evidence type="ECO:0000256" key="4">
    <source>
        <dbReference type="ARBA" id="ARBA00022722"/>
    </source>
</evidence>
<evidence type="ECO:0000259" key="9">
    <source>
        <dbReference type="Pfam" id="PF00149"/>
    </source>
</evidence>
<dbReference type="RefSeq" id="WP_047943488.1">
    <property type="nucleotide sequence ID" value="NZ_CP053989.1"/>
</dbReference>
<dbReference type="Pfam" id="PF00149">
    <property type="entry name" value="Metallophos"/>
    <property type="match status" value="1"/>
</dbReference>
<dbReference type="OrthoDB" id="9773856at2"/>
<feature type="coiled-coil region" evidence="8">
    <location>
        <begin position="318"/>
        <end position="345"/>
    </location>
</feature>
<dbReference type="PATRIC" id="fig|1397.4.peg.1621"/>
<comment type="subunit">
    <text evidence="2 8">Heterodimer of SbcC and SbcD.</text>
</comment>
<evidence type="ECO:0000256" key="8">
    <source>
        <dbReference type="RuleBase" id="RU363069"/>
    </source>
</evidence>
<evidence type="ECO:0000259" key="10">
    <source>
        <dbReference type="Pfam" id="PF12320"/>
    </source>
</evidence>
<dbReference type="Gene3D" id="3.60.21.10">
    <property type="match status" value="1"/>
</dbReference>
<evidence type="ECO:0000256" key="6">
    <source>
        <dbReference type="ARBA" id="ARBA00022839"/>
    </source>
</evidence>
<evidence type="ECO:0000256" key="7">
    <source>
        <dbReference type="ARBA" id="ARBA00023172"/>
    </source>
</evidence>
<accession>A0A0J1IFP8</accession>
<dbReference type="InterPro" id="IPR050535">
    <property type="entry name" value="DNA_Repair-Maintenance_Comp"/>
</dbReference>
<organism evidence="11 12">
    <name type="scientific">Niallia circulans</name>
    <name type="common">Bacillus circulans</name>
    <dbReference type="NCBI Taxonomy" id="1397"/>
    <lineage>
        <taxon>Bacteria</taxon>
        <taxon>Bacillati</taxon>
        <taxon>Bacillota</taxon>
        <taxon>Bacilli</taxon>
        <taxon>Bacillales</taxon>
        <taxon>Bacillaceae</taxon>
        <taxon>Niallia</taxon>
    </lineage>
</organism>
<comment type="caution">
    <text evidence="11">The sequence shown here is derived from an EMBL/GenBank/DDBJ whole genome shotgun (WGS) entry which is preliminary data.</text>
</comment>
<sequence>MKFIHTADWHLGKLVHGLYMTEDQRFMLAQFMELVEKEKPDAVIIAGDLYDRSIPPTDAVNLLDEVLYFINVELNTPILAISGNHDSAERLSFGSSWYQKNRFYLNGKIENSFIPISFSGVNFYLVPYCEPVVVRKLLADDTILNHHDAMKAIIGKIESNLNVNEPNVFIGHSFVLGGKTTDSERILSVGGSGCVGAELFAPFSYTALGHLHSPDAIHHPTVKYSGSLMKYSFSEANQKKSVSIIEIDEKGNFTQNYQTLMPKRDMRELEGHLEELLDVSYYQQQKVDDYLKITLLDEGAILDPIQKLRQVYPNVLHLERKIENKDRKEKSILQVQKEVQKNELELFASFYEEMTTADFTQEKQEWMTSVINQVLREEGAK</sequence>
<gene>
    <name evidence="8" type="primary">sbcD</name>
    <name evidence="11" type="ORF">ABW02_17075</name>
</gene>
<keyword evidence="12" id="KW-1185">Reference proteome</keyword>
<evidence type="ECO:0000256" key="3">
    <source>
        <dbReference type="ARBA" id="ARBA00013365"/>
    </source>
</evidence>
<dbReference type="Pfam" id="PF12320">
    <property type="entry name" value="SbcD_C"/>
    <property type="match status" value="1"/>
</dbReference>
<protein>
    <recommendedName>
        <fullName evidence="3 8">Nuclease SbcCD subunit D</fullName>
    </recommendedName>
</protein>
<keyword evidence="8" id="KW-0175">Coiled coil</keyword>
<dbReference type="GO" id="GO:0004519">
    <property type="term" value="F:endonuclease activity"/>
    <property type="evidence" value="ECO:0007669"/>
    <property type="project" value="UniProtKB-KW"/>
</dbReference>
<dbReference type="Proteomes" id="UP000036045">
    <property type="component" value="Unassembled WGS sequence"/>
</dbReference>
<dbReference type="InterPro" id="IPR041796">
    <property type="entry name" value="Mre11_N"/>
</dbReference>
<keyword evidence="6 8" id="KW-0269">Exonuclease</keyword>
<dbReference type="GO" id="GO:0006310">
    <property type="term" value="P:DNA recombination"/>
    <property type="evidence" value="ECO:0007669"/>
    <property type="project" value="UniProtKB-KW"/>
</dbReference>
<reference evidence="11 12" key="1">
    <citation type="submission" date="2015-05" db="EMBL/GenBank/DDBJ databases">
        <title>Whole genome sequence and identification of bacterial endophytes from Costus igneus.</title>
        <authorList>
            <person name="Lee Y.P."/>
            <person name="Gan H.M."/>
            <person name="Eng W."/>
            <person name="Wheatley M.S."/>
            <person name="Caraballo A."/>
            <person name="Polter S."/>
            <person name="Savka M.A."/>
            <person name="Hudson A.O."/>
        </authorList>
    </citation>
    <scope>NUCLEOTIDE SEQUENCE [LARGE SCALE GENOMIC DNA]</scope>
    <source>
        <strain evidence="11 12">RIT379</strain>
    </source>
</reference>
<keyword evidence="7 8" id="KW-0233">DNA recombination</keyword>
<keyword evidence="4 8" id="KW-0540">Nuclease</keyword>
<evidence type="ECO:0000256" key="1">
    <source>
        <dbReference type="ARBA" id="ARBA00010555"/>
    </source>
</evidence>
<feature type="domain" description="Calcineurin-like phosphoesterase" evidence="9">
    <location>
        <begin position="1"/>
        <end position="176"/>
    </location>
</feature>
<dbReference type="PANTHER" id="PTHR30337">
    <property type="entry name" value="COMPONENT OF ATP-DEPENDENT DSDNA EXONUCLEASE"/>
    <property type="match status" value="1"/>
</dbReference>
<name>A0A0J1IFP8_NIACI</name>
<dbReference type="PANTHER" id="PTHR30337:SF0">
    <property type="entry name" value="NUCLEASE SBCCD SUBUNIT D"/>
    <property type="match status" value="1"/>
</dbReference>
<dbReference type="AlphaFoldDB" id="A0A0J1IFP8"/>
<dbReference type="SUPFAM" id="SSF56300">
    <property type="entry name" value="Metallo-dependent phosphatases"/>
    <property type="match status" value="1"/>
</dbReference>